<name>A0A2C5YYD9_9HYPO</name>
<dbReference type="Pfam" id="PF26147">
    <property type="entry name" value="AB_HYDROLASE_YMC0-YMC35"/>
    <property type="match status" value="1"/>
</dbReference>
<evidence type="ECO:0000313" key="4">
    <source>
        <dbReference type="Proteomes" id="UP000224854"/>
    </source>
</evidence>
<dbReference type="PANTHER" id="PTHR47349">
    <property type="entry name" value="CHROMOSOME 8, WHOLE GENOME SHOTGUN SEQUENCE"/>
    <property type="match status" value="1"/>
</dbReference>
<dbReference type="OrthoDB" id="5598028at2759"/>
<feature type="compositionally biased region" description="Pro residues" evidence="1">
    <location>
        <begin position="136"/>
        <end position="147"/>
    </location>
</feature>
<keyword evidence="4" id="KW-1185">Reference proteome</keyword>
<sequence length="706" mass="77169">MSDQVRKSKSWYGSWPRAPIKAAAQTAVAREHILGDSLPPAGLEKTHKKLQAAKSLAKVDQHGKSHAPPPAANAPDHAQQSLPHEPSTRLRKQGSSAWLGWLSTNPLAEEQHPTTDTHPRQQQQQKQEAASHSAPQQPPDASEPPPASWFGFWSAPAQDSDEMKWDSAKSRLAPSKPHTRDAPPKDAEPAPKAGATWAFWTRDSTGSEAKRPRGQMAVMGEHSEMQPQPMAETDVSGSSKPQKRARPSWRRKNKTLEWQTPASAPKQTPATPPLPDTSPSASSPPNLLLPSFADTYGLEEPPSVLQQLTRFLLRTPSSPPRHIVRAREPPRIRRALAIGVHGLFPATYLRPMTGQPTGTSLRFASLCADALRQWADSHGCSSCEIEKVALEGEGRIAERVDNLWRLLLNWIDHIRRADVIVVACHSQGVPVSLMLVERLIALGVVTDARLGICAMAGVALGPFADYRSPSSILMGAAGELWEFANPSSTNSKRFEAALRTTLEYGVRVTFVGSIDDQVVPLDSAIYSPATHPYIYRAVFVDGRIHTPDFMAHLVAFALRLRNLGVSDHGLVHELSLPLAGSLVSGEGHSRLYYDPAVYALAVTHTLESAPTPVPVPCSILRPPPAPSSSLAANNTASSSTANPAAPPLHNPYVLPWIMRGVLEEQFVRSELKQEADELLRLFDEWKPVTKALRDVKYRLEAVRSKL</sequence>
<feature type="region of interest" description="Disordered" evidence="1">
    <location>
        <begin position="109"/>
        <end position="293"/>
    </location>
</feature>
<evidence type="ECO:0000259" key="2">
    <source>
        <dbReference type="Pfam" id="PF26147"/>
    </source>
</evidence>
<dbReference type="EMBL" id="NJEU01000577">
    <property type="protein sequence ID" value="PHH72530.1"/>
    <property type="molecule type" value="Genomic_DNA"/>
</dbReference>
<dbReference type="InterPro" id="IPR058934">
    <property type="entry name" value="YMC020W-like"/>
</dbReference>
<evidence type="ECO:0000256" key="1">
    <source>
        <dbReference type="SAM" id="MobiDB-lite"/>
    </source>
</evidence>
<proteinExistence type="predicted"/>
<comment type="caution">
    <text evidence="3">The sequence shown here is derived from an EMBL/GenBank/DDBJ whole genome shotgun (WGS) entry which is preliminary data.</text>
</comment>
<feature type="compositionally biased region" description="Polar residues" evidence="1">
    <location>
        <begin position="256"/>
        <end position="269"/>
    </location>
</feature>
<reference evidence="3 4" key="1">
    <citation type="submission" date="2017-06" db="EMBL/GenBank/DDBJ databases">
        <title>Ant-infecting Ophiocordyceps genomes reveal a high diversity of potential behavioral manipulation genes and a possible major role for enterotoxins.</title>
        <authorList>
            <person name="De Bekker C."/>
            <person name="Evans H.C."/>
            <person name="Brachmann A."/>
            <person name="Hughes D.P."/>
        </authorList>
    </citation>
    <scope>NUCLEOTIDE SEQUENCE [LARGE SCALE GENOMIC DNA]</scope>
    <source>
        <strain evidence="3 4">1348a</strain>
    </source>
</reference>
<feature type="compositionally biased region" description="Low complexity" evidence="1">
    <location>
        <begin position="278"/>
        <end position="291"/>
    </location>
</feature>
<protein>
    <recommendedName>
        <fullName evidence="2">YMC020W-like alpha/beta hydrolase domain-containing protein</fullName>
    </recommendedName>
</protein>
<organism evidence="3 4">
    <name type="scientific">Ophiocordyceps australis</name>
    <dbReference type="NCBI Taxonomy" id="1399860"/>
    <lineage>
        <taxon>Eukaryota</taxon>
        <taxon>Fungi</taxon>
        <taxon>Dikarya</taxon>
        <taxon>Ascomycota</taxon>
        <taxon>Pezizomycotina</taxon>
        <taxon>Sordariomycetes</taxon>
        <taxon>Hypocreomycetidae</taxon>
        <taxon>Hypocreales</taxon>
        <taxon>Ophiocordycipitaceae</taxon>
        <taxon>Ophiocordyceps</taxon>
    </lineage>
</organism>
<feature type="region of interest" description="Disordered" evidence="1">
    <location>
        <begin position="37"/>
        <end position="97"/>
    </location>
</feature>
<gene>
    <name evidence="3" type="ORF">CDD82_5928</name>
</gene>
<feature type="compositionally biased region" description="Basic and acidic residues" evidence="1">
    <location>
        <begin position="109"/>
        <end position="119"/>
    </location>
</feature>
<dbReference type="InterPro" id="IPR058933">
    <property type="entry name" value="YMC020W-like_ab_hydrolase"/>
</dbReference>
<feature type="compositionally biased region" description="Basic and acidic residues" evidence="1">
    <location>
        <begin position="178"/>
        <end position="189"/>
    </location>
</feature>
<dbReference type="Proteomes" id="UP000224854">
    <property type="component" value="Unassembled WGS sequence"/>
</dbReference>
<evidence type="ECO:0000313" key="3">
    <source>
        <dbReference type="EMBL" id="PHH72530.1"/>
    </source>
</evidence>
<feature type="domain" description="YMC020W-like alpha/beta hydrolase" evidence="2">
    <location>
        <begin position="289"/>
        <end position="665"/>
    </location>
</feature>
<dbReference type="PANTHER" id="PTHR47349:SF1">
    <property type="entry name" value="AER328WP"/>
    <property type="match status" value="1"/>
</dbReference>
<dbReference type="AlphaFoldDB" id="A0A2C5YYD9"/>
<accession>A0A2C5YYD9</accession>
<feature type="compositionally biased region" description="Basic residues" evidence="1">
    <location>
        <begin position="241"/>
        <end position="253"/>
    </location>
</feature>